<evidence type="ECO:0000256" key="3">
    <source>
        <dbReference type="ARBA" id="ARBA00022722"/>
    </source>
</evidence>
<dbReference type="Pfam" id="PF13975">
    <property type="entry name" value="gag-asp_proteas"/>
    <property type="match status" value="1"/>
</dbReference>
<dbReference type="SUPFAM" id="SSF50630">
    <property type="entry name" value="Acid proteases"/>
    <property type="match status" value="1"/>
</dbReference>
<feature type="non-terminal residue" evidence="11">
    <location>
        <position position="538"/>
    </location>
</feature>
<feature type="domain" description="Reverse transcriptase/retrotransposon-derived protein RNase H-like" evidence="10">
    <location>
        <begin position="354"/>
        <end position="432"/>
    </location>
</feature>
<dbReference type="PaxDb" id="4097-A0A1S4AFS1"/>
<dbReference type="GO" id="GO:0003723">
    <property type="term" value="F:RNA binding"/>
    <property type="evidence" value="ECO:0007669"/>
    <property type="project" value="UniProtKB-KW"/>
</dbReference>
<keyword evidence="8" id="KW-0511">Multifunctional enzyme</keyword>
<name>A0A1S4AFS1_TOBAC</name>
<evidence type="ECO:0000256" key="1">
    <source>
        <dbReference type="ARBA" id="ARBA00022679"/>
    </source>
</evidence>
<dbReference type="OrthoDB" id="1302170at2759"/>
<evidence type="ECO:0000313" key="11">
    <source>
        <dbReference type="RefSeq" id="XP_016475318.1"/>
    </source>
</evidence>
<keyword evidence="4" id="KW-0255">Endonuclease</keyword>
<dbReference type="PROSITE" id="PS00141">
    <property type="entry name" value="ASP_PROTEASE"/>
    <property type="match status" value="1"/>
</dbReference>
<dbReference type="CDD" id="cd09274">
    <property type="entry name" value="RNase_HI_RT_Ty3"/>
    <property type="match status" value="1"/>
</dbReference>
<feature type="region of interest" description="Disordered" evidence="9">
    <location>
        <begin position="519"/>
        <end position="538"/>
    </location>
</feature>
<evidence type="ECO:0000259" key="10">
    <source>
        <dbReference type="Pfam" id="PF17919"/>
    </source>
</evidence>
<dbReference type="SUPFAM" id="SSF56672">
    <property type="entry name" value="DNA/RNA polymerases"/>
    <property type="match status" value="1"/>
</dbReference>
<dbReference type="InterPro" id="IPR043502">
    <property type="entry name" value="DNA/RNA_pol_sf"/>
</dbReference>
<protein>
    <recommendedName>
        <fullName evidence="10">Reverse transcriptase/retrotransposon-derived protein RNase H-like domain-containing protein</fullName>
    </recommendedName>
</protein>
<dbReference type="STRING" id="4097.A0A1S4AFS1"/>
<dbReference type="RefSeq" id="XP_016475318.1">
    <property type="nucleotide sequence ID" value="XM_016619832.1"/>
</dbReference>
<dbReference type="PANTHER" id="PTHR37984">
    <property type="entry name" value="PROTEIN CBG26694"/>
    <property type="match status" value="1"/>
</dbReference>
<dbReference type="KEGG" id="nta:107796998"/>
<dbReference type="OMA" id="LANTCFK"/>
<sequence length="538" mass="60406">MDGLQNCAKKELQHRQVTDIDQAIVEAESLMDFRHDKHDKGNGNESKGYAEKKAQVEKKGCYICGGPHGFRNCPDLKSLSAMVHEQKEQPQGESPGTTQLGMIGLCGAVTKQAIQPTENDNQYVDLTINNKPARAMVDTGATHNFVTKVAAKRLELKLAPTNSRVKTVNAEIQIARGIQAQLSAMQVVKGIKKGEPTFVATIASLEEDKNFQEIVPPCIEKLIDDNKDVMPEELAKHLPPRREVDHKIELEPGAKPPAFALYRMAPPELEELKKQLKELLDASHIHPSKAPFGAPVLFQRKKDGSLLGQAKYFTKVDLRKGYYQVHIAEGDEPKTACVTRYRAFKCLKNRPWVWTEHCQKAFEGLKTAVTEGPVLALPDFAKTFEVHTDASDFAIGGVLMQDKHPTTFESRKLNETERRYTVQEKEMTAITQKKLTPKQARWQDFLAEFDYALEYKPGKAELAAITSARWDIREAIKEGMQHDLAAKQLIALANKGKTRQFWIEDGLILTTGRQDKVEQQQSGGLLEPLPVAERPWER</sequence>
<dbReference type="InterPro" id="IPR021109">
    <property type="entry name" value="Peptidase_aspartic_dom_sf"/>
</dbReference>
<keyword evidence="2" id="KW-0548">Nucleotidyltransferase</keyword>
<evidence type="ECO:0000256" key="5">
    <source>
        <dbReference type="ARBA" id="ARBA00022842"/>
    </source>
</evidence>
<dbReference type="Gene3D" id="3.10.10.10">
    <property type="entry name" value="HIV Type 1 Reverse Transcriptase, subunit A, domain 1"/>
    <property type="match status" value="1"/>
</dbReference>
<gene>
    <name evidence="11" type="primary">LOC107796998</name>
</gene>
<dbReference type="GO" id="GO:0006508">
    <property type="term" value="P:proteolysis"/>
    <property type="evidence" value="ECO:0007669"/>
    <property type="project" value="InterPro"/>
</dbReference>
<dbReference type="CDD" id="cd05483">
    <property type="entry name" value="retropepsin_like_bacteria"/>
    <property type="match status" value="1"/>
</dbReference>
<reference evidence="11" key="1">
    <citation type="submission" date="2025-08" db="UniProtKB">
        <authorList>
            <consortium name="RefSeq"/>
        </authorList>
    </citation>
    <scope>IDENTIFICATION</scope>
</reference>
<evidence type="ECO:0000256" key="7">
    <source>
        <dbReference type="ARBA" id="ARBA00022908"/>
    </source>
</evidence>
<keyword evidence="5" id="KW-0460">Magnesium</keyword>
<keyword evidence="7" id="KW-0229">DNA integration</keyword>
<dbReference type="InterPro" id="IPR050951">
    <property type="entry name" value="Retrovirus_Pol_polyprotein"/>
</dbReference>
<organism evidence="11">
    <name type="scientific">Nicotiana tabacum</name>
    <name type="common">Common tobacco</name>
    <dbReference type="NCBI Taxonomy" id="4097"/>
    <lineage>
        <taxon>Eukaryota</taxon>
        <taxon>Viridiplantae</taxon>
        <taxon>Streptophyta</taxon>
        <taxon>Embryophyta</taxon>
        <taxon>Tracheophyta</taxon>
        <taxon>Spermatophyta</taxon>
        <taxon>Magnoliopsida</taxon>
        <taxon>eudicotyledons</taxon>
        <taxon>Gunneridae</taxon>
        <taxon>Pentapetalae</taxon>
        <taxon>asterids</taxon>
        <taxon>lamiids</taxon>
        <taxon>Solanales</taxon>
        <taxon>Solanaceae</taxon>
        <taxon>Nicotianoideae</taxon>
        <taxon>Nicotianeae</taxon>
        <taxon>Nicotiana</taxon>
    </lineage>
</organism>
<dbReference type="InterPro" id="IPR001969">
    <property type="entry name" value="Aspartic_peptidase_AS"/>
</dbReference>
<dbReference type="Pfam" id="PF17919">
    <property type="entry name" value="RT_RNaseH_2"/>
    <property type="match status" value="1"/>
</dbReference>
<keyword evidence="6" id="KW-0694">RNA-binding</keyword>
<dbReference type="Gene3D" id="2.40.70.10">
    <property type="entry name" value="Acid Proteases"/>
    <property type="match status" value="1"/>
</dbReference>
<dbReference type="GO" id="GO:0016779">
    <property type="term" value="F:nucleotidyltransferase activity"/>
    <property type="evidence" value="ECO:0007669"/>
    <property type="project" value="UniProtKB-KW"/>
</dbReference>
<dbReference type="InterPro" id="IPR034122">
    <property type="entry name" value="Retropepsin-like_bacterial"/>
</dbReference>
<dbReference type="InterPro" id="IPR041577">
    <property type="entry name" value="RT_RNaseH_2"/>
</dbReference>
<evidence type="ECO:0000256" key="4">
    <source>
        <dbReference type="ARBA" id="ARBA00022759"/>
    </source>
</evidence>
<evidence type="ECO:0000256" key="9">
    <source>
        <dbReference type="SAM" id="MobiDB-lite"/>
    </source>
</evidence>
<keyword evidence="4" id="KW-0378">Hydrolase</keyword>
<accession>A0A1S4AFS1</accession>
<dbReference type="PANTHER" id="PTHR37984:SF5">
    <property type="entry name" value="PROTEIN NYNRIN-LIKE"/>
    <property type="match status" value="1"/>
</dbReference>
<keyword evidence="3" id="KW-0540">Nuclease</keyword>
<dbReference type="GO" id="GO:0004190">
    <property type="term" value="F:aspartic-type endopeptidase activity"/>
    <property type="evidence" value="ECO:0007669"/>
    <property type="project" value="InterPro"/>
</dbReference>
<evidence type="ECO:0000256" key="2">
    <source>
        <dbReference type="ARBA" id="ARBA00022695"/>
    </source>
</evidence>
<dbReference type="AlphaFoldDB" id="A0A1S4AFS1"/>
<keyword evidence="1" id="KW-0808">Transferase</keyword>
<proteinExistence type="predicted"/>
<evidence type="ECO:0000256" key="8">
    <source>
        <dbReference type="ARBA" id="ARBA00023268"/>
    </source>
</evidence>
<dbReference type="GO" id="GO:0004519">
    <property type="term" value="F:endonuclease activity"/>
    <property type="evidence" value="ECO:0007669"/>
    <property type="project" value="UniProtKB-KW"/>
</dbReference>
<dbReference type="GO" id="GO:0015074">
    <property type="term" value="P:DNA integration"/>
    <property type="evidence" value="ECO:0007669"/>
    <property type="project" value="UniProtKB-KW"/>
</dbReference>
<evidence type="ECO:0000256" key="6">
    <source>
        <dbReference type="ARBA" id="ARBA00022884"/>
    </source>
</evidence>